<dbReference type="EMBL" id="BKCJ011381578">
    <property type="protein sequence ID" value="GFD28009.1"/>
    <property type="molecule type" value="Genomic_DNA"/>
</dbReference>
<feature type="compositionally biased region" description="Basic and acidic residues" evidence="1">
    <location>
        <begin position="1"/>
        <end position="24"/>
    </location>
</feature>
<comment type="caution">
    <text evidence="2">The sequence shown here is derived from an EMBL/GenBank/DDBJ whole genome shotgun (WGS) entry which is preliminary data.</text>
</comment>
<gene>
    <name evidence="2" type="ORF">Tci_899978</name>
</gene>
<organism evidence="2">
    <name type="scientific">Tanacetum cinerariifolium</name>
    <name type="common">Dalmatian daisy</name>
    <name type="synonym">Chrysanthemum cinerariifolium</name>
    <dbReference type="NCBI Taxonomy" id="118510"/>
    <lineage>
        <taxon>Eukaryota</taxon>
        <taxon>Viridiplantae</taxon>
        <taxon>Streptophyta</taxon>
        <taxon>Embryophyta</taxon>
        <taxon>Tracheophyta</taxon>
        <taxon>Spermatophyta</taxon>
        <taxon>Magnoliopsida</taxon>
        <taxon>eudicotyledons</taxon>
        <taxon>Gunneridae</taxon>
        <taxon>Pentapetalae</taxon>
        <taxon>asterids</taxon>
        <taxon>campanulids</taxon>
        <taxon>Asterales</taxon>
        <taxon>Asteraceae</taxon>
        <taxon>Asteroideae</taxon>
        <taxon>Anthemideae</taxon>
        <taxon>Anthemidinae</taxon>
        <taxon>Tanacetum</taxon>
    </lineage>
</organism>
<reference evidence="2" key="1">
    <citation type="journal article" date="2019" name="Sci. Rep.">
        <title>Draft genome of Tanacetum cinerariifolium, the natural source of mosquito coil.</title>
        <authorList>
            <person name="Yamashiro T."/>
            <person name="Shiraishi A."/>
            <person name="Satake H."/>
            <person name="Nakayama K."/>
        </authorList>
    </citation>
    <scope>NUCLEOTIDE SEQUENCE</scope>
</reference>
<feature type="compositionally biased region" description="Polar residues" evidence="1">
    <location>
        <begin position="25"/>
        <end position="51"/>
    </location>
</feature>
<protein>
    <submittedName>
        <fullName evidence="2">Uncharacterized protein</fullName>
    </submittedName>
</protein>
<accession>A0A699V329</accession>
<proteinExistence type="predicted"/>
<name>A0A699V329_TANCI</name>
<feature type="region of interest" description="Disordered" evidence="1">
    <location>
        <begin position="1"/>
        <end position="51"/>
    </location>
</feature>
<sequence length="181" mass="21020">SEDEAQKSKEDMLGAGKEIDKNPESAETQHQSSPPQKDKYTSSTAPYTKVSNTNYSSDKILKKYDDTLPFTERQLVKYLRKLLRVLFERITEDQWEKHKEEVVHYVNLKASIDDYYNENNVHRYQTNKLVEAFMSSLKKSSTTINDLYKGLEVITQLLKDITNSVKDDPAINNKIEEAYET</sequence>
<dbReference type="AlphaFoldDB" id="A0A699V329"/>
<evidence type="ECO:0000256" key="1">
    <source>
        <dbReference type="SAM" id="MobiDB-lite"/>
    </source>
</evidence>
<feature type="non-terminal residue" evidence="2">
    <location>
        <position position="181"/>
    </location>
</feature>
<evidence type="ECO:0000313" key="2">
    <source>
        <dbReference type="EMBL" id="GFD28009.1"/>
    </source>
</evidence>
<feature type="non-terminal residue" evidence="2">
    <location>
        <position position="1"/>
    </location>
</feature>